<evidence type="ECO:0000256" key="1">
    <source>
        <dbReference type="ARBA" id="ARBA00004688"/>
    </source>
</evidence>
<keyword evidence="5" id="KW-0170">Cobalt</keyword>
<accession>A0A8J2SF57</accession>
<keyword evidence="6" id="KW-0057">Aromatic amino acid biosynthesis</keyword>
<keyword evidence="9" id="KW-1185">Reference proteome</keyword>
<dbReference type="EMBL" id="CAKKNE010000002">
    <property type="protein sequence ID" value="CAH0369471.1"/>
    <property type="molecule type" value="Genomic_DNA"/>
</dbReference>
<feature type="binding site" evidence="5">
    <location>
        <position position="146"/>
    </location>
    <ligand>
        <name>phosphoenolpyruvate</name>
        <dbReference type="ChEBI" id="CHEBI:58702"/>
    </ligand>
</feature>
<evidence type="ECO:0000313" key="8">
    <source>
        <dbReference type="EMBL" id="CAH0369471.1"/>
    </source>
</evidence>
<evidence type="ECO:0000313" key="9">
    <source>
        <dbReference type="Proteomes" id="UP000789595"/>
    </source>
</evidence>
<feature type="binding site" evidence="5">
    <location>
        <position position="107"/>
    </location>
    <ligand>
        <name>Mn(2+)</name>
        <dbReference type="ChEBI" id="CHEBI:29035"/>
    </ligand>
</feature>
<dbReference type="AlphaFoldDB" id="A0A8J2SF57"/>
<feature type="binding site" evidence="5">
    <location>
        <position position="328"/>
    </location>
    <ligand>
        <name>phosphoenolpyruvate</name>
        <dbReference type="ChEBI" id="CHEBI:58702"/>
    </ligand>
</feature>
<proteinExistence type="inferred from homology"/>
<feature type="binding site" evidence="5">
    <location>
        <begin position="305"/>
        <end position="306"/>
    </location>
    <ligand>
        <name>phosphoenolpyruvate</name>
        <dbReference type="ChEBI" id="CHEBI:58702"/>
    </ligand>
</feature>
<dbReference type="InterPro" id="IPR002480">
    <property type="entry name" value="DAHP_synth_2"/>
</dbReference>
<evidence type="ECO:0000256" key="4">
    <source>
        <dbReference type="ARBA" id="ARBA00047508"/>
    </source>
</evidence>
<evidence type="ECO:0000256" key="5">
    <source>
        <dbReference type="PIRSR" id="PIRSR602480-1"/>
    </source>
</evidence>
<evidence type="ECO:0000256" key="6">
    <source>
        <dbReference type="RuleBase" id="RU363071"/>
    </source>
</evidence>
<comment type="cofactor">
    <cofactor evidence="5">
        <name>Mn(2+)</name>
        <dbReference type="ChEBI" id="CHEBI:29035"/>
    </cofactor>
    <cofactor evidence="5">
        <name>Co(2+)</name>
        <dbReference type="ChEBI" id="CHEBI:48828"/>
    </cofactor>
    <cofactor evidence="5">
        <name>Cd(2+)</name>
        <dbReference type="ChEBI" id="CHEBI:48775"/>
    </cofactor>
    <text evidence="5">Binds 1 divalent cation per subunit. The enzyme is active with manganese, cobalt or cadmium ions.</text>
</comment>
<keyword evidence="5" id="KW-0104">Cadmium</keyword>
<keyword evidence="3 6" id="KW-0808">Transferase</keyword>
<dbReference type="InterPro" id="IPR013785">
    <property type="entry name" value="Aldolase_TIM"/>
</dbReference>
<organism evidence="8 9">
    <name type="scientific">Pelagomonas calceolata</name>
    <dbReference type="NCBI Taxonomy" id="35677"/>
    <lineage>
        <taxon>Eukaryota</taxon>
        <taxon>Sar</taxon>
        <taxon>Stramenopiles</taxon>
        <taxon>Ochrophyta</taxon>
        <taxon>Pelagophyceae</taxon>
        <taxon>Pelagomonadales</taxon>
        <taxon>Pelagomonadaceae</taxon>
        <taxon>Pelagomonas</taxon>
    </lineage>
</organism>
<comment type="similarity">
    <text evidence="2 6">Belongs to the class-II DAHP synthase family.</text>
</comment>
<reference evidence="8" key="1">
    <citation type="submission" date="2021-11" db="EMBL/GenBank/DDBJ databases">
        <authorList>
            <consortium name="Genoscope - CEA"/>
            <person name="William W."/>
        </authorList>
    </citation>
    <scope>NUCLEOTIDE SEQUENCE</scope>
</reference>
<dbReference type="UniPathway" id="UPA00053">
    <property type="reaction ID" value="UER00084"/>
</dbReference>
<dbReference type="PANTHER" id="PTHR21337:SF0">
    <property type="entry name" value="PHOSPHO-2-DEHYDRO-3-DEOXYHEPTONATE ALDOLASE"/>
    <property type="match status" value="1"/>
</dbReference>
<feature type="binding site" evidence="5">
    <location>
        <position position="467"/>
    </location>
    <ligand>
        <name>Mn(2+)</name>
        <dbReference type="ChEBI" id="CHEBI:29035"/>
    </ligand>
</feature>
<dbReference type="Pfam" id="PF01474">
    <property type="entry name" value="DAHP_synth_2"/>
    <property type="match status" value="1"/>
</dbReference>
<dbReference type="PANTHER" id="PTHR21337">
    <property type="entry name" value="PHOSPHO-2-DEHYDRO-3-DEOXYHEPTONATE ALDOLASE 1, 2"/>
    <property type="match status" value="1"/>
</dbReference>
<feature type="binding site" evidence="5">
    <location>
        <position position="433"/>
    </location>
    <ligand>
        <name>Mn(2+)</name>
        <dbReference type="ChEBI" id="CHEBI:29035"/>
    </ligand>
</feature>
<evidence type="ECO:0000256" key="7">
    <source>
        <dbReference type="SAM" id="SignalP"/>
    </source>
</evidence>
<evidence type="ECO:0000256" key="3">
    <source>
        <dbReference type="ARBA" id="ARBA00022679"/>
    </source>
</evidence>
<keyword evidence="6" id="KW-0028">Amino-acid biosynthesis</keyword>
<dbReference type="GO" id="GO:0009073">
    <property type="term" value="P:aromatic amino acid family biosynthetic process"/>
    <property type="evidence" value="ECO:0007669"/>
    <property type="project" value="UniProtKB-KW"/>
</dbReference>
<sequence>MVKLRRPLLAAASVSSAAALLAPQPATKPLTARSVLASPVDAPWSPGSWRNYEAKQIPKYDEEKLRKAEEELAGSAPLVFAGEVRTLMSDLGRACKGDGFVIFGGDCAESFDEFSVDHVRDTFRVILQMALICTYGGGQPVIKIGRMAGQFAKPRSSSTETIDGVTLPSYQGDNINEDKFTAEAREPNPSRMVKAYHQCAQTLNILRAFSTGGYADLSRLHNWNLDFVEQTQQGSQYRRLATKVEESLRFMRAIGVDTTTPEFTQSNFYTAHECLLLPYEQAMTREDSTTGRWYDCSAHLLWVGERTRQPGLAHFEFVRGIQNPVGVKISDKASPDDVIEILDTFNPKNVPGKVTLITRMSADKLREHLPSVLNRVKAEGRAALWVCDPVHGNTYTSSNGFKTRDVAAIKAEIQAFFDVHEQCGTHAGGIHLEMTGKDVTECVGGDMNAVTVDGPRGLDTKYLTHCDPRLNSAQALEIAFMVAERLRGQAGLPAMLD</sequence>
<feature type="signal peptide" evidence="7">
    <location>
        <begin position="1"/>
        <end position="19"/>
    </location>
</feature>
<dbReference type="GO" id="GO:0008652">
    <property type="term" value="P:amino acid biosynthetic process"/>
    <property type="evidence" value="ECO:0007669"/>
    <property type="project" value="UniProtKB-KW"/>
</dbReference>
<comment type="caution">
    <text evidence="8">The sequence shown here is derived from an EMBL/GenBank/DDBJ whole genome shotgun (WGS) entry which is preliminary data.</text>
</comment>
<dbReference type="OrthoDB" id="2338at2759"/>
<evidence type="ECO:0000256" key="2">
    <source>
        <dbReference type="ARBA" id="ARBA00008911"/>
    </source>
</evidence>
<keyword evidence="7" id="KW-0732">Signal</keyword>
<name>A0A8J2SF57_9STRA</name>
<dbReference type="GO" id="GO:0003849">
    <property type="term" value="F:3-deoxy-7-phosphoheptulonate synthase activity"/>
    <property type="evidence" value="ECO:0007669"/>
    <property type="project" value="UniProtKB-EC"/>
</dbReference>
<dbReference type="NCBIfam" id="TIGR01358">
    <property type="entry name" value="DAHP_synth_II"/>
    <property type="match status" value="1"/>
</dbReference>
<dbReference type="EC" id="2.5.1.54" evidence="6"/>
<comment type="pathway">
    <text evidence="1 6">Metabolic intermediate biosynthesis; chorismate biosynthesis; chorismate from D-erythrose 4-phosphate and phosphoenolpyruvate: step 1/7.</text>
</comment>
<dbReference type="Proteomes" id="UP000789595">
    <property type="component" value="Unassembled WGS sequence"/>
</dbReference>
<keyword evidence="5" id="KW-0464">Manganese</keyword>
<protein>
    <recommendedName>
        <fullName evidence="6">Phospho-2-dehydro-3-deoxyheptonate aldolase</fullName>
        <ecNumber evidence="6">2.5.1.54</ecNumber>
    </recommendedName>
</protein>
<dbReference type="GO" id="GO:0009423">
    <property type="term" value="P:chorismate biosynthetic process"/>
    <property type="evidence" value="ECO:0007669"/>
    <property type="project" value="UniProtKB-UniPathway"/>
</dbReference>
<feature type="binding site" evidence="5">
    <location>
        <position position="359"/>
    </location>
    <ligand>
        <name>phosphoenolpyruvate</name>
        <dbReference type="ChEBI" id="CHEBI:58702"/>
    </ligand>
</feature>
<feature type="binding site" evidence="5">
    <location>
        <position position="391"/>
    </location>
    <ligand>
        <name>Mn(2+)</name>
        <dbReference type="ChEBI" id="CHEBI:29035"/>
    </ligand>
</feature>
<gene>
    <name evidence="8" type="ORF">PECAL_2P25940</name>
</gene>
<comment type="catalytic activity">
    <reaction evidence="4 6">
        <text>D-erythrose 4-phosphate + phosphoenolpyruvate + H2O = 7-phospho-2-dehydro-3-deoxy-D-arabino-heptonate + phosphate</text>
        <dbReference type="Rhea" id="RHEA:14717"/>
        <dbReference type="ChEBI" id="CHEBI:15377"/>
        <dbReference type="ChEBI" id="CHEBI:16897"/>
        <dbReference type="ChEBI" id="CHEBI:43474"/>
        <dbReference type="ChEBI" id="CHEBI:58394"/>
        <dbReference type="ChEBI" id="CHEBI:58702"/>
        <dbReference type="EC" id="2.5.1.54"/>
    </reaction>
</comment>
<dbReference type="SUPFAM" id="SSF51569">
    <property type="entry name" value="Aldolase"/>
    <property type="match status" value="1"/>
</dbReference>
<feature type="chain" id="PRO_5035164968" description="Phospho-2-dehydro-3-deoxyheptonate aldolase" evidence="7">
    <location>
        <begin position="20"/>
        <end position="497"/>
    </location>
</feature>
<dbReference type="Gene3D" id="3.20.20.70">
    <property type="entry name" value="Aldolase class I"/>
    <property type="match status" value="1"/>
</dbReference>